<name>A0ABR9X4C7_9RHOB</name>
<comment type="caution">
    <text evidence="1">The sequence shown here is derived from an EMBL/GenBank/DDBJ whole genome shotgun (WGS) entry which is preliminary data.</text>
</comment>
<dbReference type="EMBL" id="JADFFK010000012">
    <property type="protein sequence ID" value="MBE9638393.1"/>
    <property type="molecule type" value="Genomic_DNA"/>
</dbReference>
<organism evidence="1 2">
    <name type="scientific">Salipiger mangrovisoli</name>
    <dbReference type="NCBI Taxonomy" id="2865933"/>
    <lineage>
        <taxon>Bacteria</taxon>
        <taxon>Pseudomonadati</taxon>
        <taxon>Pseudomonadota</taxon>
        <taxon>Alphaproteobacteria</taxon>
        <taxon>Rhodobacterales</taxon>
        <taxon>Roseobacteraceae</taxon>
        <taxon>Salipiger</taxon>
    </lineage>
</organism>
<gene>
    <name evidence="1" type="ORF">IQ782_16185</name>
</gene>
<sequence>MPRRRVPVIGSGREDAPAAVSGGGDILIPALDTSPDESACDDLRGRGMRLARQERWSTLDSTLREADLARSRTPGGMLSSRLLCEGAVEDVVARAAEAVALGDPAAARMAVLGFGGALGPTIESPMRALLAASAHIAVARLWREAGISPLPEPQRRAAVQQHLETAHLVLRPHDPEELGSAALAAARCAVLEVLPAPASHVARSYKTLFKADPGGTEHQRAFGLDLSPARFGTWSRLDRAARGMVARGGAHRGCAAYTWVWLDVLAQQPEGFGHVDAELFVEGMHDILRPGSGRPRDCRPDQHLANLLAAWCSRHTSARPEPCRQPGDPARARIGGCLGWIVTDQLRELHPLLWAATDGARHVPETERSAIRTRGTEAARAALRGVLAHQLDRGRRVIFTEDGLGLQPDGRGSCTLAPCAALAYPRRNLRDEDPPCLT</sequence>
<reference evidence="1 2" key="1">
    <citation type="journal article" date="2021" name="Int. J. Syst. Evol. Microbiol.">
        <title>Salipiger mangrovisoli sp. nov., isolated from mangrove soil and the proposal for the reclassification of Paraphaeobacter pallidus as Salipiger pallidus comb. nov.</title>
        <authorList>
            <person name="Du J."/>
            <person name="Liu Y."/>
            <person name="Pei T."/>
            <person name="Deng M.R."/>
            <person name="Zhu H."/>
        </authorList>
    </citation>
    <scope>NUCLEOTIDE SEQUENCE [LARGE SCALE GENOMIC DNA]</scope>
    <source>
        <strain evidence="1 2">6D45A</strain>
    </source>
</reference>
<evidence type="ECO:0000313" key="1">
    <source>
        <dbReference type="EMBL" id="MBE9638393.1"/>
    </source>
</evidence>
<accession>A0ABR9X4C7</accession>
<evidence type="ECO:0000313" key="2">
    <source>
        <dbReference type="Proteomes" id="UP000607796"/>
    </source>
</evidence>
<keyword evidence="2" id="KW-1185">Reference proteome</keyword>
<dbReference type="Proteomes" id="UP000607796">
    <property type="component" value="Unassembled WGS sequence"/>
</dbReference>
<proteinExistence type="predicted"/>
<protein>
    <submittedName>
        <fullName evidence="1">Uncharacterized protein</fullName>
    </submittedName>
</protein>